<proteinExistence type="predicted"/>
<reference evidence="2" key="1">
    <citation type="submission" date="1995-02" db="EMBL/GenBank/DDBJ databases">
        <title>Cloning and analysis of the atp-operon genes H and A from Micrococcus luteus.</title>
        <authorList>
            <person name="Grueber G."/>
            <person name="Dose K."/>
            <person name="Nawroth T."/>
            <person name="Diel P."/>
            <person name="Cattaruzza M."/>
            <person name="Flach R."/>
        </authorList>
    </citation>
    <scope>NUCLEOTIDE SEQUENCE</scope>
    <source>
        <strain evidence="2">ATCC 4698</strain>
    </source>
</reference>
<dbReference type="EMBL" id="X84791">
    <property type="protein sequence ID" value="CAA59263.1"/>
    <property type="molecule type" value="Genomic_DNA"/>
</dbReference>
<organism evidence="2">
    <name type="scientific">Micrococcus luteus</name>
    <name type="common">Micrococcus lysodeikticus</name>
    <dbReference type="NCBI Taxonomy" id="1270"/>
    <lineage>
        <taxon>Bacteria</taxon>
        <taxon>Bacillati</taxon>
        <taxon>Actinomycetota</taxon>
        <taxon>Actinomycetes</taxon>
        <taxon>Micrococcales</taxon>
        <taxon>Micrococcaceae</taxon>
        <taxon>Micrococcus</taxon>
    </lineage>
</organism>
<dbReference type="Gene3D" id="2.40.30.20">
    <property type="match status" value="1"/>
</dbReference>
<sequence length="40" mass="4120">MEADATEISALLDRLIRQAPQSTGGHQVGQVASVGDGIAR</sequence>
<dbReference type="SMR" id="P94956"/>
<dbReference type="InterPro" id="IPR023366">
    <property type="entry name" value="ATP_synth_asu-like_sf"/>
</dbReference>
<feature type="region of interest" description="Disordered" evidence="1">
    <location>
        <begin position="19"/>
        <end position="40"/>
    </location>
</feature>
<evidence type="ECO:0000256" key="1">
    <source>
        <dbReference type="SAM" id="MobiDB-lite"/>
    </source>
</evidence>
<evidence type="ECO:0000313" key="2">
    <source>
        <dbReference type="EMBL" id="CAA59263.1"/>
    </source>
</evidence>
<accession>P94956</accession>
<gene>
    <name evidence="2" type="primary">atp A</name>
</gene>
<protein>
    <submittedName>
        <fullName evidence="2">Atp A protein</fullName>
    </submittedName>
</protein>
<feature type="non-terminal residue" evidence="2">
    <location>
        <position position="40"/>
    </location>
</feature>
<name>P94956_MICLU</name>
<dbReference type="AlphaFoldDB" id="P94956"/>